<feature type="transmembrane region" description="Helical" evidence="1">
    <location>
        <begin position="46"/>
        <end position="66"/>
    </location>
</feature>
<feature type="transmembrane region" description="Helical" evidence="1">
    <location>
        <begin position="20"/>
        <end position="40"/>
    </location>
</feature>
<keyword evidence="3" id="KW-1185">Reference proteome</keyword>
<accession>A0A0W8I8B8</accession>
<dbReference type="STRING" id="767452.AVL62_04845"/>
<evidence type="ECO:0000313" key="3">
    <source>
        <dbReference type="Proteomes" id="UP000054837"/>
    </source>
</evidence>
<keyword evidence="1" id="KW-0472">Membrane</keyword>
<sequence>MTEERAREVLRSEGRRGRVIVLIMLLVIYLGYLAVQVWLLDRSATVALGVGAVLVVGIGAMQYFFLAAPWVRRPDASVERVEVLQATTTGHGGQAVTLGDGRDRVRVTLSRTTAIFSVGDTVFVSPRLRPHGSMGVVLPEDVTGLPRVLAVNGEPA</sequence>
<keyword evidence="1" id="KW-1133">Transmembrane helix</keyword>
<reference evidence="2 3" key="1">
    <citation type="submission" date="2015-12" db="EMBL/GenBank/DDBJ databases">
        <title>Serinicoccus chungangenesis strain CD08_5 genome sequencing and assembly.</title>
        <authorList>
            <person name="Chander A.M."/>
            <person name="Kaur G."/>
            <person name="Nair G.R."/>
            <person name="Dhawan D.K."/>
            <person name="Kochhar R.K."/>
            <person name="Mayilraj S."/>
            <person name="Bhadada S.K."/>
        </authorList>
    </citation>
    <scope>NUCLEOTIDE SEQUENCE [LARGE SCALE GENOMIC DNA]</scope>
    <source>
        <strain evidence="2 3">CD08_5</strain>
    </source>
</reference>
<organism evidence="2 3">
    <name type="scientific">Serinicoccus chungangensis</name>
    <dbReference type="NCBI Taxonomy" id="767452"/>
    <lineage>
        <taxon>Bacteria</taxon>
        <taxon>Bacillati</taxon>
        <taxon>Actinomycetota</taxon>
        <taxon>Actinomycetes</taxon>
        <taxon>Micrococcales</taxon>
        <taxon>Ornithinimicrobiaceae</taxon>
        <taxon>Serinicoccus</taxon>
    </lineage>
</organism>
<keyword evidence="1" id="KW-0812">Transmembrane</keyword>
<evidence type="ECO:0000256" key="1">
    <source>
        <dbReference type="SAM" id="Phobius"/>
    </source>
</evidence>
<gene>
    <name evidence="2" type="ORF">AVL62_04845</name>
</gene>
<dbReference type="Proteomes" id="UP000054837">
    <property type="component" value="Unassembled WGS sequence"/>
</dbReference>
<dbReference type="EMBL" id="LQBL01000022">
    <property type="protein sequence ID" value="KUG55639.1"/>
    <property type="molecule type" value="Genomic_DNA"/>
</dbReference>
<evidence type="ECO:0000313" key="2">
    <source>
        <dbReference type="EMBL" id="KUG55639.1"/>
    </source>
</evidence>
<dbReference type="AlphaFoldDB" id="A0A0W8I8B8"/>
<protein>
    <submittedName>
        <fullName evidence="2">Uncharacterized protein</fullName>
    </submittedName>
</protein>
<name>A0A0W8I8B8_9MICO</name>
<proteinExistence type="predicted"/>
<comment type="caution">
    <text evidence="2">The sequence shown here is derived from an EMBL/GenBank/DDBJ whole genome shotgun (WGS) entry which is preliminary data.</text>
</comment>